<evidence type="ECO:0000313" key="4">
    <source>
        <dbReference type="EMBL" id="TQN45535.1"/>
    </source>
</evidence>
<feature type="compositionally biased region" description="Low complexity" evidence="1">
    <location>
        <begin position="217"/>
        <end position="229"/>
    </location>
</feature>
<protein>
    <submittedName>
        <fullName evidence="4">TIR domain-containing protein</fullName>
    </submittedName>
</protein>
<feature type="domain" description="TIR" evidence="3">
    <location>
        <begin position="1"/>
        <end position="128"/>
    </location>
</feature>
<dbReference type="GO" id="GO:0007165">
    <property type="term" value="P:signal transduction"/>
    <property type="evidence" value="ECO:0007669"/>
    <property type="project" value="InterPro"/>
</dbReference>
<evidence type="ECO:0000256" key="2">
    <source>
        <dbReference type="SAM" id="Phobius"/>
    </source>
</evidence>
<feature type="region of interest" description="Disordered" evidence="1">
    <location>
        <begin position="214"/>
        <end position="235"/>
    </location>
</feature>
<dbReference type="Proteomes" id="UP000320085">
    <property type="component" value="Unassembled WGS sequence"/>
</dbReference>
<dbReference type="Gene3D" id="3.40.50.10140">
    <property type="entry name" value="Toll/interleukin-1 receptor homology (TIR) domain"/>
    <property type="match status" value="1"/>
</dbReference>
<accession>A0A543PN78</accession>
<gene>
    <name evidence="4" type="ORF">FHX52_4775</name>
</gene>
<sequence length="418" mass="44471">MSHDVFICHSSIDRAIANAVCARLEEKKIRCWIAPRDVIPGREFAESIIEAIHASKLTILVFSANSNGSQHVHKEIERSVSAGIPILPFRVEDVTPSPALEYFISDAHWLDALSPPLEQHLDHLVGTVQLLLDRSEPGGGIVGEDTAAAMDGSTGATRAAITTAPPPPTAPEAAEPLTSPPAPGPPRIALWVGLAAALLAVVVVAALLLTRGGGTPAGTAGPTTPPTATSQSAAKPFSDEFTGAVDPSWTWLNEDPAKWKVTDKGRLEIVGQQPPPFRNVLLRTAPTGSYSVRLDLTFPAKGSGFAGLVFTGSDLNTRVQFGWTEKALVNTTYKDGDLATDSEMMTADLPVKPGGEARLLIEVENGLYVAKIYDPTYDTWFDLGTGRLDPALTKVGILTYAKGTPGLTASFDQFQIFF</sequence>
<dbReference type="Pfam" id="PF13676">
    <property type="entry name" value="TIR_2"/>
    <property type="match status" value="1"/>
</dbReference>
<keyword evidence="2" id="KW-0472">Membrane</keyword>
<dbReference type="EMBL" id="VFQF01000003">
    <property type="protein sequence ID" value="TQN45535.1"/>
    <property type="molecule type" value="Genomic_DNA"/>
</dbReference>
<comment type="caution">
    <text evidence="4">The sequence shown here is derived from an EMBL/GenBank/DDBJ whole genome shotgun (WGS) entry which is preliminary data.</text>
</comment>
<evidence type="ECO:0000313" key="5">
    <source>
        <dbReference type="Proteomes" id="UP000320085"/>
    </source>
</evidence>
<dbReference type="SUPFAM" id="SSF49899">
    <property type="entry name" value="Concanavalin A-like lectins/glucanases"/>
    <property type="match status" value="1"/>
</dbReference>
<feature type="region of interest" description="Disordered" evidence="1">
    <location>
        <begin position="158"/>
        <end position="181"/>
    </location>
</feature>
<dbReference type="AlphaFoldDB" id="A0A543PN78"/>
<feature type="transmembrane region" description="Helical" evidence="2">
    <location>
        <begin position="188"/>
        <end position="209"/>
    </location>
</feature>
<organism evidence="4 5">
    <name type="scientific">Humibacillus xanthopallidus</name>
    <dbReference type="NCBI Taxonomy" id="412689"/>
    <lineage>
        <taxon>Bacteria</taxon>
        <taxon>Bacillati</taxon>
        <taxon>Actinomycetota</taxon>
        <taxon>Actinomycetes</taxon>
        <taxon>Micrococcales</taxon>
        <taxon>Intrasporangiaceae</taxon>
        <taxon>Humibacillus</taxon>
    </lineage>
</organism>
<proteinExistence type="predicted"/>
<dbReference type="InterPro" id="IPR013320">
    <property type="entry name" value="ConA-like_dom_sf"/>
</dbReference>
<dbReference type="OrthoDB" id="7285215at2"/>
<keyword evidence="2" id="KW-0812">Transmembrane</keyword>
<dbReference type="SUPFAM" id="SSF52200">
    <property type="entry name" value="Toll/Interleukin receptor TIR domain"/>
    <property type="match status" value="1"/>
</dbReference>
<evidence type="ECO:0000259" key="3">
    <source>
        <dbReference type="PROSITE" id="PS50104"/>
    </source>
</evidence>
<dbReference type="InterPro" id="IPR035897">
    <property type="entry name" value="Toll_tir_struct_dom_sf"/>
</dbReference>
<evidence type="ECO:0000256" key="1">
    <source>
        <dbReference type="SAM" id="MobiDB-lite"/>
    </source>
</evidence>
<name>A0A543PN78_9MICO</name>
<dbReference type="Gene3D" id="2.60.120.200">
    <property type="match status" value="1"/>
</dbReference>
<dbReference type="PROSITE" id="PS50104">
    <property type="entry name" value="TIR"/>
    <property type="match status" value="1"/>
</dbReference>
<dbReference type="RefSeq" id="WP_141824733.1">
    <property type="nucleotide sequence ID" value="NZ_BAAAQC010000013.1"/>
</dbReference>
<dbReference type="InterPro" id="IPR000157">
    <property type="entry name" value="TIR_dom"/>
</dbReference>
<keyword evidence="2" id="KW-1133">Transmembrane helix</keyword>
<reference evidence="4 5" key="1">
    <citation type="submission" date="2019-06" db="EMBL/GenBank/DDBJ databases">
        <title>Sequencing the genomes of 1000 actinobacteria strains.</title>
        <authorList>
            <person name="Klenk H.-P."/>
        </authorList>
    </citation>
    <scope>NUCLEOTIDE SEQUENCE [LARGE SCALE GENOMIC DNA]</scope>
    <source>
        <strain evidence="4 5">DSM 21776</strain>
    </source>
</reference>